<evidence type="ECO:0000313" key="2">
    <source>
        <dbReference type="Proteomes" id="UP000654345"/>
    </source>
</evidence>
<proteinExistence type="predicted"/>
<name>A0ABQ3UV30_9CHLR</name>
<accession>A0ABQ3UV30</accession>
<dbReference type="RefSeq" id="WP_201373023.1">
    <property type="nucleotide sequence ID" value="NZ_BNJG01000002.1"/>
</dbReference>
<dbReference type="Proteomes" id="UP000654345">
    <property type="component" value="Unassembled WGS sequence"/>
</dbReference>
<sequence length="175" mass="20014">MSEVVRREDLLRHLRDLSTGTYEGQVSRAEKEEIYRKAVELLTPVVQSVLEEANCLFLDGTGQVRVIGPKNDGQGGLETRFELTWPKQRTAQVMRGPRAPLRPIIIKAHYGRGFLHPHLSGSSGGNWPLQILNAEDAERQRTILAAIVEMELHERIFETDWHILPISRQWQQDKS</sequence>
<organism evidence="1 2">
    <name type="scientific">Ktedonobacter robiniae</name>
    <dbReference type="NCBI Taxonomy" id="2778365"/>
    <lineage>
        <taxon>Bacteria</taxon>
        <taxon>Bacillati</taxon>
        <taxon>Chloroflexota</taxon>
        <taxon>Ktedonobacteria</taxon>
        <taxon>Ktedonobacterales</taxon>
        <taxon>Ktedonobacteraceae</taxon>
        <taxon>Ktedonobacter</taxon>
    </lineage>
</organism>
<reference evidence="1 2" key="1">
    <citation type="journal article" date="2021" name="Int. J. Syst. Evol. Microbiol.">
        <title>Reticulibacter mediterranei gen. nov., sp. nov., within the new family Reticulibacteraceae fam. nov., and Ktedonospora formicarum gen. nov., sp. nov., Ktedonobacter robiniae sp. nov., Dictyobacter formicarum sp. nov. and Dictyobacter arantiisoli sp. nov., belonging to the class Ktedonobacteria.</title>
        <authorList>
            <person name="Yabe S."/>
            <person name="Zheng Y."/>
            <person name="Wang C.M."/>
            <person name="Sakai Y."/>
            <person name="Abe K."/>
            <person name="Yokota A."/>
            <person name="Donadio S."/>
            <person name="Cavaletti L."/>
            <person name="Monciardini P."/>
        </authorList>
    </citation>
    <scope>NUCLEOTIDE SEQUENCE [LARGE SCALE GENOMIC DNA]</scope>
    <source>
        <strain evidence="1 2">SOSP1-30</strain>
    </source>
</reference>
<gene>
    <name evidence="1" type="ORF">KSB_50190</name>
</gene>
<comment type="caution">
    <text evidence="1">The sequence shown here is derived from an EMBL/GenBank/DDBJ whole genome shotgun (WGS) entry which is preliminary data.</text>
</comment>
<keyword evidence="2" id="KW-1185">Reference proteome</keyword>
<protein>
    <submittedName>
        <fullName evidence="1">Uncharacterized protein</fullName>
    </submittedName>
</protein>
<evidence type="ECO:0000313" key="1">
    <source>
        <dbReference type="EMBL" id="GHO56544.1"/>
    </source>
</evidence>
<dbReference type="EMBL" id="BNJG01000002">
    <property type="protein sequence ID" value="GHO56544.1"/>
    <property type="molecule type" value="Genomic_DNA"/>
</dbReference>